<dbReference type="GO" id="GO:0008410">
    <property type="term" value="F:CoA-transferase activity"/>
    <property type="evidence" value="ECO:0007669"/>
    <property type="project" value="TreeGrafter"/>
</dbReference>
<gene>
    <name evidence="2" type="ORF">NH26_09125</name>
</gene>
<dbReference type="SUPFAM" id="SSF89796">
    <property type="entry name" value="CoA-transferase family III (CaiB/BaiF)"/>
    <property type="match status" value="1"/>
</dbReference>
<dbReference type="OrthoDB" id="9797653at2"/>
<dbReference type="PANTHER" id="PTHR48207">
    <property type="entry name" value="SUCCINATE--HYDROXYMETHYLGLUTARATE COA-TRANSFERASE"/>
    <property type="match status" value="1"/>
</dbReference>
<dbReference type="Gene3D" id="3.30.1540.10">
    <property type="entry name" value="formyl-coa transferase, domain 3"/>
    <property type="match status" value="1"/>
</dbReference>
<dbReference type="RefSeq" id="WP_044221817.1">
    <property type="nucleotide sequence ID" value="NZ_JRYR02000001.1"/>
</dbReference>
<dbReference type="InterPro" id="IPR003673">
    <property type="entry name" value="CoA-Trfase_fam_III"/>
</dbReference>
<comment type="caution">
    <text evidence="2">The sequence shown here is derived from an EMBL/GenBank/DDBJ whole genome shotgun (WGS) entry which is preliminary data.</text>
</comment>
<proteinExistence type="predicted"/>
<dbReference type="Pfam" id="PF02515">
    <property type="entry name" value="CoA_transf_3"/>
    <property type="match status" value="1"/>
</dbReference>
<protein>
    <submittedName>
        <fullName evidence="2">CoA transferase</fullName>
    </submittedName>
</protein>
<dbReference type="InterPro" id="IPR044855">
    <property type="entry name" value="CoA-Trfase_III_dom3_sf"/>
</dbReference>
<accession>A0A1S1Z627</accession>
<dbReference type="STRING" id="915059.NH26_09125"/>
<name>A0A1S1Z627_FLAPC</name>
<dbReference type="AlphaFoldDB" id="A0A1S1Z627"/>
<organism evidence="2 3">
    <name type="scientific">Flammeovirga pacifica</name>
    <dbReference type="NCBI Taxonomy" id="915059"/>
    <lineage>
        <taxon>Bacteria</taxon>
        <taxon>Pseudomonadati</taxon>
        <taxon>Bacteroidota</taxon>
        <taxon>Cytophagia</taxon>
        <taxon>Cytophagales</taxon>
        <taxon>Flammeovirgaceae</taxon>
        <taxon>Flammeovirga</taxon>
    </lineage>
</organism>
<dbReference type="EMBL" id="JRYR02000001">
    <property type="protein sequence ID" value="OHX68505.1"/>
    <property type="molecule type" value="Genomic_DNA"/>
</dbReference>
<evidence type="ECO:0000256" key="1">
    <source>
        <dbReference type="ARBA" id="ARBA00022679"/>
    </source>
</evidence>
<dbReference type="PANTHER" id="PTHR48207:SF4">
    <property type="entry name" value="BLL6097 PROTEIN"/>
    <property type="match status" value="1"/>
</dbReference>
<keyword evidence="3" id="KW-1185">Reference proteome</keyword>
<evidence type="ECO:0000313" key="3">
    <source>
        <dbReference type="Proteomes" id="UP000179797"/>
    </source>
</evidence>
<keyword evidence="1 2" id="KW-0808">Transferase</keyword>
<dbReference type="InterPro" id="IPR050483">
    <property type="entry name" value="CoA-transferase_III_domain"/>
</dbReference>
<evidence type="ECO:0000313" key="2">
    <source>
        <dbReference type="EMBL" id="OHX68505.1"/>
    </source>
</evidence>
<dbReference type="InterPro" id="IPR023606">
    <property type="entry name" value="CoA-Trfase_III_dom_1_sf"/>
</dbReference>
<reference evidence="2 3" key="1">
    <citation type="journal article" date="2012" name="Int. J. Syst. Evol. Microbiol.">
        <title>Flammeovirga pacifica sp. nov., isolated from deep-sea sediment.</title>
        <authorList>
            <person name="Xu H."/>
            <person name="Fu Y."/>
            <person name="Yang N."/>
            <person name="Ding Z."/>
            <person name="Lai Q."/>
            <person name="Zeng R."/>
        </authorList>
    </citation>
    <scope>NUCLEOTIDE SEQUENCE [LARGE SCALE GENOMIC DNA]</scope>
    <source>
        <strain evidence="3">DSM 24597 / LMG 26175 / WPAGA1</strain>
    </source>
</reference>
<dbReference type="Gene3D" id="3.40.50.10540">
    <property type="entry name" value="Crotonobetainyl-coa:carnitine coa-transferase, domain 1"/>
    <property type="match status" value="1"/>
</dbReference>
<dbReference type="Proteomes" id="UP000179797">
    <property type="component" value="Unassembled WGS sequence"/>
</dbReference>
<sequence>MLPLKDILVVDLSQFLSAPSATLRLADLGARVIKVERPETGDICRQLYVSNVMLNGESSVFRAINRNKESFQADLKSLDDKEKVLKLIAKADVLVHNFRPGVIERLGLDYETIKRTNPSIIYGDISGYGSEGPWSAKPGQDLLLQSLSGATWLSGNADKGPVPMGIAIVDILAGAHLAQGIIASLIKRFKTKQGSKVSVSMLESILDFQFETITTFYHDGGEPTVRTASNNAHAYLGAPYGVYETKNGHLALAMGAIPVLGELLSCSSLKNYPESDTWFTQRDEIKNILANHLLTATTEHWLSILEPADIWCADVLNWDTLFNHEGFKALNMIQNVTMGDGFEYKTTRCPIKIDGEYLTSPLGSPAIGEHTQKILNELNTLDHEGKIENCCS</sequence>